<evidence type="ECO:0000313" key="3">
    <source>
        <dbReference type="Proteomes" id="UP001396334"/>
    </source>
</evidence>
<evidence type="ECO:0000256" key="1">
    <source>
        <dbReference type="SAM" id="Phobius"/>
    </source>
</evidence>
<name>A0ABR2SBT8_9ROSI</name>
<accession>A0ABR2SBT8</accession>
<reference evidence="2 3" key="1">
    <citation type="journal article" date="2024" name="G3 (Bethesda)">
        <title>Genome assembly of Hibiscus sabdariffa L. provides insights into metabolisms of medicinal natural products.</title>
        <authorList>
            <person name="Kim T."/>
        </authorList>
    </citation>
    <scope>NUCLEOTIDE SEQUENCE [LARGE SCALE GENOMIC DNA]</scope>
    <source>
        <strain evidence="2">TK-2024</strain>
        <tissue evidence="2">Old leaves</tissue>
    </source>
</reference>
<keyword evidence="1" id="KW-1133">Transmembrane helix</keyword>
<comment type="caution">
    <text evidence="2">The sequence shown here is derived from an EMBL/GenBank/DDBJ whole genome shotgun (WGS) entry which is preliminary data.</text>
</comment>
<dbReference type="Proteomes" id="UP001396334">
    <property type="component" value="Unassembled WGS sequence"/>
</dbReference>
<evidence type="ECO:0000313" key="2">
    <source>
        <dbReference type="EMBL" id="KAK9022721.1"/>
    </source>
</evidence>
<keyword evidence="3" id="KW-1185">Reference proteome</keyword>
<sequence>MNCTSTFDSSLLVNTSYKEPRFWLCVSSASLVILFLNPKCSARSSRRAMFHRLITLRAHAHLAWIMITLVPHPPFHHLYRDPLLVSRNTTDPRLVQDNYKCIAVIPSKSVRSTKLEDLILHTKALISFEKCRFLQEKMKLKGDSLHWNVLHESERLSVLFACFS</sequence>
<organism evidence="2 3">
    <name type="scientific">Hibiscus sabdariffa</name>
    <name type="common">roselle</name>
    <dbReference type="NCBI Taxonomy" id="183260"/>
    <lineage>
        <taxon>Eukaryota</taxon>
        <taxon>Viridiplantae</taxon>
        <taxon>Streptophyta</taxon>
        <taxon>Embryophyta</taxon>
        <taxon>Tracheophyta</taxon>
        <taxon>Spermatophyta</taxon>
        <taxon>Magnoliopsida</taxon>
        <taxon>eudicotyledons</taxon>
        <taxon>Gunneridae</taxon>
        <taxon>Pentapetalae</taxon>
        <taxon>rosids</taxon>
        <taxon>malvids</taxon>
        <taxon>Malvales</taxon>
        <taxon>Malvaceae</taxon>
        <taxon>Malvoideae</taxon>
        <taxon>Hibiscus</taxon>
    </lineage>
</organism>
<keyword evidence="1" id="KW-0472">Membrane</keyword>
<feature type="transmembrane region" description="Helical" evidence="1">
    <location>
        <begin position="20"/>
        <end position="37"/>
    </location>
</feature>
<dbReference type="EMBL" id="JBBPBN010000015">
    <property type="protein sequence ID" value="KAK9022721.1"/>
    <property type="molecule type" value="Genomic_DNA"/>
</dbReference>
<keyword evidence="1" id="KW-0812">Transmembrane</keyword>
<protein>
    <submittedName>
        <fullName evidence="2">Uncharacterized protein</fullName>
    </submittedName>
</protein>
<gene>
    <name evidence="2" type="ORF">V6N11_002965</name>
</gene>
<proteinExistence type="predicted"/>